<accession>F5L7J4</accession>
<evidence type="ECO:0000313" key="7">
    <source>
        <dbReference type="EMBL" id="EGL82708.1"/>
    </source>
</evidence>
<dbReference type="Proteomes" id="UP000010716">
    <property type="component" value="Unassembled WGS sequence"/>
</dbReference>
<keyword evidence="10" id="KW-1185">Reference proteome</keyword>
<evidence type="ECO:0000313" key="9">
    <source>
        <dbReference type="Proteomes" id="UP000010716"/>
    </source>
</evidence>
<dbReference type="PANTHER" id="PTHR43701">
    <property type="entry name" value="MEMBRANE TRANSPORTER PROTEIN MJ0441-RELATED"/>
    <property type="match status" value="1"/>
</dbReference>
<feature type="transmembrane region" description="Helical" evidence="6">
    <location>
        <begin position="190"/>
        <end position="212"/>
    </location>
</feature>
<feature type="transmembrane region" description="Helical" evidence="6">
    <location>
        <begin position="102"/>
        <end position="119"/>
    </location>
</feature>
<evidence type="ECO:0000256" key="3">
    <source>
        <dbReference type="ARBA" id="ARBA00022692"/>
    </source>
</evidence>
<evidence type="ECO:0000256" key="6">
    <source>
        <dbReference type="RuleBase" id="RU363041"/>
    </source>
</evidence>
<dbReference type="PANTHER" id="PTHR43701:SF2">
    <property type="entry name" value="MEMBRANE TRANSPORTER PROTEIN YJNA-RELATED"/>
    <property type="match status" value="1"/>
</dbReference>
<keyword evidence="6" id="KW-1003">Cell membrane</keyword>
<dbReference type="InterPro" id="IPR051598">
    <property type="entry name" value="TSUP/Inactive_protease-like"/>
</dbReference>
<dbReference type="Proteomes" id="UP000825179">
    <property type="component" value="Chromosome"/>
</dbReference>
<evidence type="ECO:0000313" key="8">
    <source>
        <dbReference type="EMBL" id="QZT35509.1"/>
    </source>
</evidence>
<dbReference type="EMBL" id="AFCE01000141">
    <property type="protein sequence ID" value="EGL82708.1"/>
    <property type="molecule type" value="Genomic_DNA"/>
</dbReference>
<comment type="subcellular location">
    <subcellularLocation>
        <location evidence="6">Cell membrane</location>
        <topology evidence="6">Multi-pass membrane protein</topology>
    </subcellularLocation>
    <subcellularLocation>
        <location evidence="1">Membrane</location>
        <topology evidence="1">Multi-pass membrane protein</topology>
    </subcellularLocation>
</comment>
<name>F5L7J4_CALTT</name>
<dbReference type="InterPro" id="IPR002781">
    <property type="entry name" value="TM_pro_TauE-like"/>
</dbReference>
<dbReference type="Pfam" id="PF01925">
    <property type="entry name" value="TauE"/>
    <property type="match status" value="1"/>
</dbReference>
<proteinExistence type="inferred from homology"/>
<keyword evidence="4 6" id="KW-1133">Transmembrane helix</keyword>
<dbReference type="KEGG" id="cthu:HUR95_16270"/>
<feature type="transmembrane region" description="Helical" evidence="6">
    <location>
        <begin position="6"/>
        <end position="33"/>
    </location>
</feature>
<comment type="similarity">
    <text evidence="2 6">Belongs to the 4-toluene sulfonate uptake permease (TSUP) (TC 2.A.102) family.</text>
</comment>
<sequence length="269" mass="28892">MLLMIVGLVAGTIGSLVGLGGGVFIVPALIYLCIIYPDMQVSPQVAVGTSLVVVTVTALSSTLSYLKQKKVDVGCALLFFLASGPGAMVGAYINRFMEIKHFNLSFGLFMILMALLLAVKGKLRKKDISWGVTKRYHDPQSGEEYAYGYHRGLGLAIAFLVGMLSGLFGIGGGSLFVPAMILLFHFPVQVAAATSMFIIFLSSILGSATHYYLGHIDWWLVLGLAPGAWIGGRLGAYISTKMKAKGIELLLRLMLVIIGLRMIWQGIVG</sequence>
<evidence type="ECO:0000256" key="2">
    <source>
        <dbReference type="ARBA" id="ARBA00009142"/>
    </source>
</evidence>
<organism evidence="7 9">
    <name type="scientific">Caldalkalibacillus thermarum (strain TA2.A1)</name>
    <dbReference type="NCBI Taxonomy" id="986075"/>
    <lineage>
        <taxon>Bacteria</taxon>
        <taxon>Bacillati</taxon>
        <taxon>Bacillota</taxon>
        <taxon>Bacilli</taxon>
        <taxon>Bacillales</taxon>
        <taxon>Bacillaceae</taxon>
        <taxon>Caldalkalibacillus</taxon>
    </lineage>
</organism>
<gene>
    <name evidence="7" type="ORF">CathTA2_1794</name>
    <name evidence="8" type="ORF">HUR95_16270</name>
</gene>
<feature type="transmembrane region" description="Helical" evidence="6">
    <location>
        <begin position="218"/>
        <end position="237"/>
    </location>
</feature>
<reference evidence="7 9" key="1">
    <citation type="journal article" date="2011" name="J. Bacteriol.">
        <title>Draft genome sequence of the thermoalkaliphilic Caldalkalibacillus thermarum strain TA2.A1.</title>
        <authorList>
            <person name="Kalamorz F."/>
            <person name="Keis S."/>
            <person name="McMillan D.G."/>
            <person name="Olsson K."/>
            <person name="Stanton J.A."/>
            <person name="Stockwell P."/>
            <person name="Black M.A."/>
            <person name="Klingeman D.M."/>
            <person name="Land M.L."/>
            <person name="Han C.S."/>
            <person name="Martin S.L."/>
            <person name="Becher S.A."/>
            <person name="Peddie C.J."/>
            <person name="Morgan H.W."/>
            <person name="Matthies D."/>
            <person name="Preiss L."/>
            <person name="Meier T."/>
            <person name="Brown S.D."/>
            <person name="Cook G.M."/>
        </authorList>
    </citation>
    <scope>NUCLEOTIDE SEQUENCE [LARGE SCALE GENOMIC DNA]</scope>
    <source>
        <strain evidence="7 9">TA2.A1</strain>
    </source>
</reference>
<evidence type="ECO:0000313" key="10">
    <source>
        <dbReference type="Proteomes" id="UP000825179"/>
    </source>
</evidence>
<dbReference type="AlphaFoldDB" id="F5L7J4"/>
<dbReference type="EMBL" id="CP082237">
    <property type="protein sequence ID" value="QZT35509.1"/>
    <property type="molecule type" value="Genomic_DNA"/>
</dbReference>
<feature type="transmembrane region" description="Helical" evidence="6">
    <location>
        <begin position="45"/>
        <end position="65"/>
    </location>
</feature>
<dbReference type="GO" id="GO:0005886">
    <property type="term" value="C:plasma membrane"/>
    <property type="evidence" value="ECO:0007669"/>
    <property type="project" value="UniProtKB-SubCell"/>
</dbReference>
<keyword evidence="3 6" id="KW-0812">Transmembrane</keyword>
<feature type="transmembrane region" description="Helical" evidence="6">
    <location>
        <begin position="249"/>
        <end position="267"/>
    </location>
</feature>
<feature type="transmembrane region" description="Helical" evidence="6">
    <location>
        <begin position="155"/>
        <end position="183"/>
    </location>
</feature>
<reference evidence="8 10" key="2">
    <citation type="journal article" date="2020" name="Extremophiles">
        <title>Genomic analysis of Caldalkalibacillus thermarum TA2.A1 reveals aerobic alkaliphilic metabolism and evolutionary hallmarks linking alkaliphilic bacteria and plant life.</title>
        <authorList>
            <person name="de Jong S.I."/>
            <person name="van den Broek M.A."/>
            <person name="Merkel A.Y."/>
            <person name="de la Torre Cortes P."/>
            <person name="Kalamorz F."/>
            <person name="Cook G.M."/>
            <person name="van Loosdrecht M.C.M."/>
            <person name="McMillan D.G.G."/>
        </authorList>
    </citation>
    <scope>NUCLEOTIDE SEQUENCE [LARGE SCALE GENOMIC DNA]</scope>
    <source>
        <strain evidence="8 10">TA2.A1</strain>
    </source>
</reference>
<dbReference type="RefSeq" id="WP_007504918.1">
    <property type="nucleotide sequence ID" value="NZ_AFCE01000141.1"/>
</dbReference>
<evidence type="ECO:0000256" key="5">
    <source>
        <dbReference type="ARBA" id="ARBA00023136"/>
    </source>
</evidence>
<evidence type="ECO:0000256" key="1">
    <source>
        <dbReference type="ARBA" id="ARBA00004141"/>
    </source>
</evidence>
<feature type="transmembrane region" description="Helical" evidence="6">
    <location>
        <begin position="71"/>
        <end position="93"/>
    </location>
</feature>
<evidence type="ECO:0000256" key="4">
    <source>
        <dbReference type="ARBA" id="ARBA00022989"/>
    </source>
</evidence>
<protein>
    <recommendedName>
        <fullName evidence="6">Probable membrane transporter protein</fullName>
    </recommendedName>
</protein>
<keyword evidence="5 6" id="KW-0472">Membrane</keyword>
<dbReference type="OrthoDB" id="9780109at2"/>
<reference evidence="8" key="3">
    <citation type="submission" date="2021-08" db="EMBL/GenBank/DDBJ databases">
        <authorList>
            <person name="de Jong S."/>
            <person name="van den Broek M."/>
            <person name="Merkel A."/>
            <person name="de la Torre Cortes P."/>
            <person name="Kalamorz F."/>
            <person name="Cook G."/>
            <person name="van Loosdrecht M."/>
            <person name="McMillan D."/>
        </authorList>
    </citation>
    <scope>NUCLEOTIDE SEQUENCE</scope>
    <source>
        <strain evidence="8">TA2.A1</strain>
    </source>
</reference>
<dbReference type="eggNOG" id="COG0730">
    <property type="taxonomic scope" value="Bacteria"/>
</dbReference>